<reference evidence="1" key="2">
    <citation type="journal article" date="2022" name="New Phytol.">
        <title>Evolutionary transition to the ectomycorrhizal habit in the genomes of a hyperdiverse lineage of mushroom-forming fungi.</title>
        <authorList>
            <person name="Looney B."/>
            <person name="Miyauchi S."/>
            <person name="Morin E."/>
            <person name="Drula E."/>
            <person name="Courty P.E."/>
            <person name="Kohler A."/>
            <person name="Kuo A."/>
            <person name="LaButti K."/>
            <person name="Pangilinan J."/>
            <person name="Lipzen A."/>
            <person name="Riley R."/>
            <person name="Andreopoulos W."/>
            <person name="He G."/>
            <person name="Johnson J."/>
            <person name="Nolan M."/>
            <person name="Tritt A."/>
            <person name="Barry K.W."/>
            <person name="Grigoriev I.V."/>
            <person name="Nagy L.G."/>
            <person name="Hibbett D."/>
            <person name="Henrissat B."/>
            <person name="Matheny P.B."/>
            <person name="Labbe J."/>
            <person name="Martin F.M."/>
        </authorList>
    </citation>
    <scope>NUCLEOTIDE SEQUENCE</scope>
    <source>
        <strain evidence="1">EC-137</strain>
    </source>
</reference>
<proteinExistence type="predicted"/>
<accession>A0ACB8QTY8</accession>
<dbReference type="Proteomes" id="UP000814128">
    <property type="component" value="Unassembled WGS sequence"/>
</dbReference>
<protein>
    <submittedName>
        <fullName evidence="1">Uncharacterized protein</fullName>
    </submittedName>
</protein>
<gene>
    <name evidence="1" type="ORF">K488DRAFT_83070</name>
</gene>
<reference evidence="1" key="1">
    <citation type="submission" date="2021-02" db="EMBL/GenBank/DDBJ databases">
        <authorList>
            <consortium name="DOE Joint Genome Institute"/>
            <person name="Ahrendt S."/>
            <person name="Looney B.P."/>
            <person name="Miyauchi S."/>
            <person name="Morin E."/>
            <person name="Drula E."/>
            <person name="Courty P.E."/>
            <person name="Chicoki N."/>
            <person name="Fauchery L."/>
            <person name="Kohler A."/>
            <person name="Kuo A."/>
            <person name="Labutti K."/>
            <person name="Pangilinan J."/>
            <person name="Lipzen A."/>
            <person name="Riley R."/>
            <person name="Andreopoulos W."/>
            <person name="He G."/>
            <person name="Johnson J."/>
            <person name="Barry K.W."/>
            <person name="Grigoriev I.V."/>
            <person name="Nagy L."/>
            <person name="Hibbett D."/>
            <person name="Henrissat B."/>
            <person name="Matheny P.B."/>
            <person name="Labbe J."/>
            <person name="Martin F."/>
        </authorList>
    </citation>
    <scope>NUCLEOTIDE SEQUENCE</scope>
    <source>
        <strain evidence="1">EC-137</strain>
    </source>
</reference>
<keyword evidence="2" id="KW-1185">Reference proteome</keyword>
<dbReference type="EMBL" id="MU273485">
    <property type="protein sequence ID" value="KAI0035364.1"/>
    <property type="molecule type" value="Genomic_DNA"/>
</dbReference>
<sequence>MDGSQHYHSLSHALQPPLVRSPDYVSYGQPPTAPGDYGAGGTGGGDRDDLGGGDDEDDEEGVEEELEYTEPTGRGGASGPSTPVEGNGNSAAASSAAQPPTSASGQQATAFIHHPASSSAHNADSPPEKRRPGRPKGSRNRKPRESVTQASTSTAKFAPAPNTAPQIAGVTPQNQQYYEFQWRVLNLCSEFYGAAEELVKQTPPQVIAQSYQSGPGSKLDPLAMLGEAKRICDQLLANPAALVGQAPPPVPSLYNPFPATQPTPAAAPPPPPAPPGQVISNPSSFALPLQPPASAVYSYPAARAYSYGNAPYYYGYYAPTPPQPTASYQGSPMSTSAPPQQSAASTAHAPAHTPTSVSAPAIALAPAPAPAPAPAQASATAPAPVPAPAPAPHPAPAPAPAAGPPQPPPPPSGPSSSGGMNNSAGGASGTWGEDEIDKLKRLAEGSRATNPAKEHNWDWVVTQWGNSRTRHQILLKATSLGLKESSTRPAKRKREDPPTPVTEHAHVQHHQAQHTPQTQHQSQPQQHQQSQHQSQLQPQQSQPQQQRAPQPPPTMPSPSISTTTPSTAHPSPAVRHAQTPVPVQVSSSMPWPMPTLPAATSPVIVSSPREPSGYYARTFGKGPTQTHQYMYQPQQNGGGKDGR</sequence>
<organism evidence="1 2">
    <name type="scientific">Vararia minispora EC-137</name>
    <dbReference type="NCBI Taxonomy" id="1314806"/>
    <lineage>
        <taxon>Eukaryota</taxon>
        <taxon>Fungi</taxon>
        <taxon>Dikarya</taxon>
        <taxon>Basidiomycota</taxon>
        <taxon>Agaricomycotina</taxon>
        <taxon>Agaricomycetes</taxon>
        <taxon>Russulales</taxon>
        <taxon>Lachnocladiaceae</taxon>
        <taxon>Vararia</taxon>
    </lineage>
</organism>
<evidence type="ECO:0000313" key="1">
    <source>
        <dbReference type="EMBL" id="KAI0035364.1"/>
    </source>
</evidence>
<name>A0ACB8QTY8_9AGAM</name>
<evidence type="ECO:0000313" key="2">
    <source>
        <dbReference type="Proteomes" id="UP000814128"/>
    </source>
</evidence>
<comment type="caution">
    <text evidence="1">The sequence shown here is derived from an EMBL/GenBank/DDBJ whole genome shotgun (WGS) entry which is preliminary data.</text>
</comment>